<comment type="similarity">
    <text evidence="1">Belongs to the ABI family.</text>
</comment>
<accession>A0A2P5WT06</accession>
<evidence type="ECO:0000313" key="4">
    <source>
        <dbReference type="Proteomes" id="UP000239757"/>
    </source>
</evidence>
<evidence type="ECO:0000256" key="1">
    <source>
        <dbReference type="ARBA" id="ARBA00010020"/>
    </source>
</evidence>
<proteinExistence type="inferred from homology"/>
<evidence type="ECO:0000256" key="2">
    <source>
        <dbReference type="ARBA" id="ARBA00025223"/>
    </source>
</evidence>
<dbReference type="AlphaFoldDB" id="A0A2P5WT06"/>
<dbReference type="OrthoDB" id="5971719at2759"/>
<dbReference type="InterPro" id="IPR028457">
    <property type="entry name" value="ABI"/>
</dbReference>
<dbReference type="PANTHER" id="PTHR10460">
    <property type="entry name" value="ABL INTERACTOR FAMILY MEMBER"/>
    <property type="match status" value="1"/>
</dbReference>
<reference evidence="3 4" key="1">
    <citation type="submission" date="2015-01" db="EMBL/GenBank/DDBJ databases">
        <title>Genome of allotetraploid Gossypium barbadense reveals genomic plasticity and fiber elongation in cotton evolution.</title>
        <authorList>
            <person name="Chen X."/>
            <person name="Liu X."/>
            <person name="Zhao B."/>
            <person name="Zheng H."/>
            <person name="Hu Y."/>
            <person name="Lu G."/>
            <person name="Yang C."/>
            <person name="Chen J."/>
            <person name="Shan C."/>
            <person name="Zhang L."/>
            <person name="Zhou Y."/>
            <person name="Wang L."/>
            <person name="Guo W."/>
            <person name="Bai Y."/>
            <person name="Ruan J."/>
            <person name="Shangguan X."/>
            <person name="Mao Y."/>
            <person name="Jiang J."/>
            <person name="Zhu Y."/>
            <person name="Lei J."/>
            <person name="Kang H."/>
            <person name="Chen S."/>
            <person name="He X."/>
            <person name="Wang R."/>
            <person name="Wang Y."/>
            <person name="Chen J."/>
            <person name="Wang L."/>
            <person name="Yu S."/>
            <person name="Wang B."/>
            <person name="Wei J."/>
            <person name="Song S."/>
            <person name="Lu X."/>
            <person name="Gao Z."/>
            <person name="Gu W."/>
            <person name="Deng X."/>
            <person name="Ma D."/>
            <person name="Wang S."/>
            <person name="Liang W."/>
            <person name="Fang L."/>
            <person name="Cai C."/>
            <person name="Zhu X."/>
            <person name="Zhou B."/>
            <person name="Zhang Y."/>
            <person name="Chen Z."/>
            <person name="Xu S."/>
            <person name="Zhu R."/>
            <person name="Wang S."/>
            <person name="Zhang T."/>
            <person name="Zhao G."/>
        </authorList>
    </citation>
    <scope>NUCLEOTIDE SEQUENCE [LARGE SCALE GENOMIC DNA]</scope>
    <source>
        <strain evidence="4">cv. Xinhai21</strain>
        <tissue evidence="3">Leaf</tissue>
    </source>
</reference>
<organism evidence="3 4">
    <name type="scientific">Gossypium barbadense</name>
    <name type="common">Sea Island cotton</name>
    <name type="synonym">Hibiscus barbadensis</name>
    <dbReference type="NCBI Taxonomy" id="3634"/>
    <lineage>
        <taxon>Eukaryota</taxon>
        <taxon>Viridiplantae</taxon>
        <taxon>Streptophyta</taxon>
        <taxon>Embryophyta</taxon>
        <taxon>Tracheophyta</taxon>
        <taxon>Spermatophyta</taxon>
        <taxon>Magnoliopsida</taxon>
        <taxon>eudicotyledons</taxon>
        <taxon>Gunneridae</taxon>
        <taxon>Pentapetalae</taxon>
        <taxon>rosids</taxon>
        <taxon>malvids</taxon>
        <taxon>Malvales</taxon>
        <taxon>Malvaceae</taxon>
        <taxon>Malvoideae</taxon>
        <taxon>Gossypium</taxon>
    </lineage>
</organism>
<name>A0A2P5WT06_GOSBA</name>
<gene>
    <name evidence="3" type="ORF">GOBAR_AA26473</name>
</gene>
<dbReference type="EMBL" id="KZ666604">
    <property type="protein sequence ID" value="PPR94202.1"/>
    <property type="molecule type" value="Genomic_DNA"/>
</dbReference>
<evidence type="ECO:0000313" key="3">
    <source>
        <dbReference type="EMBL" id="PPR94202.1"/>
    </source>
</evidence>
<dbReference type="Proteomes" id="UP000239757">
    <property type="component" value="Unassembled WGS sequence"/>
</dbReference>
<evidence type="ECO:0008006" key="5">
    <source>
        <dbReference type="Google" id="ProtNLM"/>
    </source>
</evidence>
<dbReference type="PANTHER" id="PTHR10460:SF0">
    <property type="entry name" value="ABELSON INTERACTING PROTEIN, ISOFORM D"/>
    <property type="match status" value="1"/>
</dbReference>
<sequence length="372" mass="41821">MEVELPRPDNPAMTFDEVSMERSKNFVKALQVHLPDLIFAFMTEVRNVSKLESRVAAMDESIELKNLRPQLYSAAEYCEKSYLHNEQKQVLDNLKDYAVRALVNAVDHLGTVAYKLTDLLEQQTLEVSTIELKASCLNQKLLTCQTYTDKEGIRQQQLLAFIPRHHKHYILPTRRYILVPQVQTDPRQTYLHAKARLQPSDTPASKTLSWHLSSETKSTLKGTSQTLASNEISKPPASASEVFQLLENGDNARAKSSAALFPASNALVPSLATYEAPLSSPQSWGQNLEGMSVLQRHRKRTIPLCYQHDAITGNQLTIPSGLELEGSKPLTAFRSFDNPKRDIIRAPVRSKSVLSSFFVKQKQMKLKAGYVA</sequence>
<comment type="function">
    <text evidence="2">Involved in regulation of actin and microtubule organization. Part of a WAVE complex that activates the Arp2/3 complex.</text>
</comment>
<dbReference type="Gene3D" id="6.10.140.1620">
    <property type="match status" value="1"/>
</dbReference>
<protein>
    <recommendedName>
        <fullName evidence="5">Protein ABIL1</fullName>
    </recommendedName>
</protein>